<proteinExistence type="predicted"/>
<reference evidence="4" key="1">
    <citation type="submission" date="2025-08" db="UniProtKB">
        <authorList>
            <consortium name="RefSeq"/>
        </authorList>
    </citation>
    <scope>IDENTIFICATION</scope>
    <source>
        <strain evidence="4">15085-1641.00</strain>
        <tissue evidence="4">Whole body</tissue>
    </source>
</reference>
<dbReference type="OrthoDB" id="7872944at2759"/>
<keyword evidence="2" id="KW-0732">Signal</keyword>
<feature type="signal peptide" evidence="2">
    <location>
        <begin position="1"/>
        <end position="19"/>
    </location>
</feature>
<name>A0A6J1LIV7_DROHY</name>
<sequence length="190" mass="19904">MSRLLILLMSLAFLYGSSATVVTDFLNDVHQSLKLLQLSLEIPLKLYNSALDNSDKKPKLDPLKRVVTEVSDGSEVITIVKAPQSRLGIYYPVADSVFVNHNQRAPVNGNGAPAPNYNPAPTMVASSPGKGILMQLGNGLAKGNSNPGKATEQAPNLAKGSASPFPGGPSKGGAQHNAAGYSPITGWLRG</sequence>
<evidence type="ECO:0000313" key="4">
    <source>
        <dbReference type="RefSeq" id="XP_023163251.2"/>
    </source>
</evidence>
<keyword evidence="3" id="KW-1185">Reference proteome</keyword>
<dbReference type="RefSeq" id="XP_023163251.2">
    <property type="nucleotide sequence ID" value="XM_023307483.2"/>
</dbReference>
<dbReference type="GeneID" id="111594259"/>
<dbReference type="Proteomes" id="UP000504633">
    <property type="component" value="Unplaced"/>
</dbReference>
<dbReference type="OMA" id="WDANDIP"/>
<protein>
    <submittedName>
        <fullName evidence="4">Uncharacterized protein LOC111594259 isoform X1</fullName>
    </submittedName>
</protein>
<dbReference type="KEGG" id="dhe:111594259"/>
<evidence type="ECO:0000313" key="3">
    <source>
        <dbReference type="Proteomes" id="UP000504633"/>
    </source>
</evidence>
<dbReference type="AlphaFoldDB" id="A0A6J1LIV7"/>
<evidence type="ECO:0000256" key="1">
    <source>
        <dbReference type="SAM" id="MobiDB-lite"/>
    </source>
</evidence>
<evidence type="ECO:0000256" key="2">
    <source>
        <dbReference type="SAM" id="SignalP"/>
    </source>
</evidence>
<organism evidence="3 4">
    <name type="scientific">Drosophila hydei</name>
    <name type="common">Fruit fly</name>
    <dbReference type="NCBI Taxonomy" id="7224"/>
    <lineage>
        <taxon>Eukaryota</taxon>
        <taxon>Metazoa</taxon>
        <taxon>Ecdysozoa</taxon>
        <taxon>Arthropoda</taxon>
        <taxon>Hexapoda</taxon>
        <taxon>Insecta</taxon>
        <taxon>Pterygota</taxon>
        <taxon>Neoptera</taxon>
        <taxon>Endopterygota</taxon>
        <taxon>Diptera</taxon>
        <taxon>Brachycera</taxon>
        <taxon>Muscomorpha</taxon>
        <taxon>Ephydroidea</taxon>
        <taxon>Drosophilidae</taxon>
        <taxon>Drosophila</taxon>
    </lineage>
</organism>
<gene>
    <name evidence="4" type="primary">LOC111594259</name>
</gene>
<feature type="region of interest" description="Disordered" evidence="1">
    <location>
        <begin position="140"/>
        <end position="190"/>
    </location>
</feature>
<accession>A0A6J1LIV7</accession>
<feature type="chain" id="PRO_5026666531" evidence="2">
    <location>
        <begin position="20"/>
        <end position="190"/>
    </location>
</feature>